<evidence type="ECO:0000256" key="1">
    <source>
        <dbReference type="SAM" id="MobiDB-lite"/>
    </source>
</evidence>
<dbReference type="PANTHER" id="PTHR33067:SF31">
    <property type="entry name" value="RNA-DIRECTED DNA POLYMERASE"/>
    <property type="match status" value="1"/>
</dbReference>
<accession>A0A8T2F015</accession>
<dbReference type="AlphaFoldDB" id="A0A8T2F015"/>
<comment type="caution">
    <text evidence="2">The sequence shown here is derived from an EMBL/GenBank/DDBJ whole genome shotgun (WGS) entry which is preliminary data.</text>
</comment>
<reference evidence="2 3" key="1">
    <citation type="submission" date="2020-12" db="EMBL/GenBank/DDBJ databases">
        <title>Concerted genomic and epigenomic changes stabilize Arabidopsis allopolyploids.</title>
        <authorList>
            <person name="Chen Z."/>
        </authorList>
    </citation>
    <scope>NUCLEOTIDE SEQUENCE [LARGE SCALE GENOMIC DNA]</scope>
    <source>
        <strain evidence="2">Allo738</strain>
        <tissue evidence="2">Leaf</tissue>
    </source>
</reference>
<evidence type="ECO:0000313" key="2">
    <source>
        <dbReference type="EMBL" id="KAG7627173.1"/>
    </source>
</evidence>
<evidence type="ECO:0000313" key="3">
    <source>
        <dbReference type="Proteomes" id="UP000694240"/>
    </source>
</evidence>
<feature type="region of interest" description="Disordered" evidence="1">
    <location>
        <begin position="224"/>
        <end position="243"/>
    </location>
</feature>
<keyword evidence="3" id="KW-1185">Reference proteome</keyword>
<name>A0A8T2F015_9BRAS</name>
<proteinExistence type="predicted"/>
<dbReference type="EMBL" id="JAEFBK010000003">
    <property type="protein sequence ID" value="KAG7627173.1"/>
    <property type="molecule type" value="Genomic_DNA"/>
</dbReference>
<dbReference type="PANTHER" id="PTHR33067">
    <property type="entry name" value="RNA-DIRECTED DNA POLYMERASE-RELATED"/>
    <property type="match status" value="1"/>
</dbReference>
<gene>
    <name evidence="2" type="ORF">ISN45_At03g034410</name>
</gene>
<organism evidence="2 3">
    <name type="scientific">Arabidopsis thaliana x Arabidopsis arenosa</name>
    <dbReference type="NCBI Taxonomy" id="1240361"/>
    <lineage>
        <taxon>Eukaryota</taxon>
        <taxon>Viridiplantae</taxon>
        <taxon>Streptophyta</taxon>
        <taxon>Embryophyta</taxon>
        <taxon>Tracheophyta</taxon>
        <taxon>Spermatophyta</taxon>
        <taxon>Magnoliopsida</taxon>
        <taxon>eudicotyledons</taxon>
        <taxon>Gunneridae</taxon>
        <taxon>Pentapetalae</taxon>
        <taxon>rosids</taxon>
        <taxon>malvids</taxon>
        <taxon>Brassicales</taxon>
        <taxon>Brassicaceae</taxon>
        <taxon>Camelineae</taxon>
        <taxon>Arabidopsis</taxon>
    </lineage>
</organism>
<dbReference type="Proteomes" id="UP000694240">
    <property type="component" value="Chromosome 3"/>
</dbReference>
<protein>
    <submittedName>
        <fullName evidence="2">Uncharacterized protein</fullName>
    </submittedName>
</protein>
<sequence length="243" mass="26800">MEKILTTIPKDASENSSAQLLRYVKRLVNNGLHSEEANLLTRDMSSILLKKVKNDRSKRVVLSEHVSSTAKGQSTEILSDPGSFVLDSLISTRRFSHSFCHLGTRINLMPKSVAGKLGMTNYMPTRITLLFADRSNRIPQGILDDVPLKLGKCLILADFVVLAYDEEPKDPLILGIAFLATPGARIDVKKDRISLNICDVEMEFGMDGSEFIVHIRSIPTNKDTSSMAAQISPPSSQMKAAKN</sequence>